<dbReference type="OrthoDB" id="9626941at2759"/>
<dbReference type="PROSITE" id="PS52002">
    <property type="entry name" value="SM"/>
    <property type="match status" value="1"/>
</dbReference>
<dbReference type="Gene3D" id="2.30.30.100">
    <property type="match status" value="2"/>
</dbReference>
<organism evidence="13 14">
    <name type="scientific">Trichinella pseudospiralis</name>
    <name type="common">Parasitic roundworm</name>
    <dbReference type="NCBI Taxonomy" id="6337"/>
    <lineage>
        <taxon>Eukaryota</taxon>
        <taxon>Metazoa</taxon>
        <taxon>Ecdysozoa</taxon>
        <taxon>Nematoda</taxon>
        <taxon>Enoplea</taxon>
        <taxon>Dorylaimia</taxon>
        <taxon>Trichinellida</taxon>
        <taxon>Trichinellidae</taxon>
        <taxon>Trichinella</taxon>
    </lineage>
</organism>
<proteinExistence type="inferred from homology"/>
<evidence type="ECO:0000256" key="1">
    <source>
        <dbReference type="ARBA" id="ARBA00004123"/>
    </source>
</evidence>
<keyword evidence="5 10" id="KW-0507">mRNA processing</keyword>
<dbReference type="InterPro" id="IPR001163">
    <property type="entry name" value="Sm_dom_euk/arc"/>
</dbReference>
<sequence>LVHFLMKLSRETVTIELKNGTVLHGTISGVDICMNTHLRAVKMTMNGGETVHLDVLSIFHSAGINFFGHSQPQLVQRVDVDADVDADADADVDVDVEEVGASLVRFLMKLSHETVTIELKNGTILHGTISGVDVAMNTHLRAVKMTLKDGQTVQLDVLSVRGNNIRYFILPETIPLDQYLVDDLPKPKRKPTTGTATRARGRGRGRGRGFRGRGAGRSRI</sequence>
<keyword evidence="6" id="KW-0747">Spliceosome</keyword>
<comment type="subcellular location">
    <subcellularLocation>
        <location evidence="2">Cytoplasm</location>
    </subcellularLocation>
    <subcellularLocation>
        <location evidence="1 10">Nucleus</location>
    </subcellularLocation>
</comment>
<dbReference type="InterPro" id="IPR027141">
    <property type="entry name" value="LSm4/Sm_D1/D3"/>
</dbReference>
<dbReference type="GO" id="GO:0003723">
    <property type="term" value="F:RNA binding"/>
    <property type="evidence" value="ECO:0007669"/>
    <property type="project" value="InterPro"/>
</dbReference>
<dbReference type="Proteomes" id="UP000054995">
    <property type="component" value="Unassembled WGS sequence"/>
</dbReference>
<evidence type="ECO:0000256" key="9">
    <source>
        <dbReference type="ARBA" id="ARBA00023274"/>
    </source>
</evidence>
<feature type="domain" description="Sm" evidence="12">
    <location>
        <begin position="102"/>
        <end position="174"/>
    </location>
</feature>
<evidence type="ECO:0000256" key="8">
    <source>
        <dbReference type="ARBA" id="ARBA00023242"/>
    </source>
</evidence>
<comment type="caution">
    <text evidence="13">The sequence shown here is derived from an EMBL/GenBank/DDBJ whole genome shotgun (WGS) entry which is preliminary data.</text>
</comment>
<keyword evidence="8 10" id="KW-0539">Nucleus</keyword>
<evidence type="ECO:0000313" key="14">
    <source>
        <dbReference type="Proteomes" id="UP000054995"/>
    </source>
</evidence>
<evidence type="ECO:0000256" key="4">
    <source>
        <dbReference type="ARBA" id="ARBA00022490"/>
    </source>
</evidence>
<name>A0A0V1FF68_TRIPS</name>
<dbReference type="CDD" id="cd01724">
    <property type="entry name" value="Sm_D1"/>
    <property type="match status" value="1"/>
</dbReference>
<dbReference type="GO" id="GO:0000387">
    <property type="term" value="P:spliceosomal snRNP assembly"/>
    <property type="evidence" value="ECO:0007669"/>
    <property type="project" value="UniProtKB-UniRule"/>
</dbReference>
<dbReference type="EMBL" id="JYDT01000112">
    <property type="protein sequence ID" value="KRY84549.1"/>
    <property type="molecule type" value="Genomic_DNA"/>
</dbReference>
<feature type="compositionally biased region" description="Basic residues" evidence="11">
    <location>
        <begin position="199"/>
        <end position="220"/>
    </location>
</feature>
<evidence type="ECO:0000256" key="5">
    <source>
        <dbReference type="ARBA" id="ARBA00022664"/>
    </source>
</evidence>
<gene>
    <name evidence="13" type="primary">Snrpd1</name>
    <name evidence="13" type="ORF">T4D_9548</name>
</gene>
<evidence type="ECO:0000256" key="11">
    <source>
        <dbReference type="SAM" id="MobiDB-lite"/>
    </source>
</evidence>
<feature type="non-terminal residue" evidence="13">
    <location>
        <position position="1"/>
    </location>
</feature>
<dbReference type="InterPro" id="IPR010920">
    <property type="entry name" value="LSM_dom_sf"/>
</dbReference>
<dbReference type="InterPro" id="IPR034102">
    <property type="entry name" value="Sm_D1"/>
</dbReference>
<protein>
    <recommendedName>
        <fullName evidence="10">Small nuclear ribonucleoprotein Sm D1</fullName>
    </recommendedName>
    <alternativeName>
        <fullName evidence="10">snRNP core protein D1</fullName>
    </alternativeName>
</protein>
<evidence type="ECO:0000259" key="12">
    <source>
        <dbReference type="PROSITE" id="PS52002"/>
    </source>
</evidence>
<dbReference type="CDD" id="cd00600">
    <property type="entry name" value="Sm_like"/>
    <property type="match status" value="1"/>
</dbReference>
<dbReference type="AlphaFoldDB" id="A0A0V1FF68"/>
<dbReference type="SMART" id="SM00651">
    <property type="entry name" value="Sm"/>
    <property type="match status" value="2"/>
</dbReference>
<accession>A0A0V1FF68</accession>
<dbReference type="FunFam" id="2.30.30.100:FF:000016">
    <property type="entry name" value="Small nuclear ribonucleoprotein Sm D1"/>
    <property type="match status" value="1"/>
</dbReference>
<evidence type="ECO:0000256" key="2">
    <source>
        <dbReference type="ARBA" id="ARBA00004496"/>
    </source>
</evidence>
<dbReference type="GO" id="GO:0005681">
    <property type="term" value="C:spliceosomal complex"/>
    <property type="evidence" value="ECO:0007669"/>
    <property type="project" value="UniProtKB-KW"/>
</dbReference>
<keyword evidence="14" id="KW-1185">Reference proteome</keyword>
<dbReference type="InterPro" id="IPR047575">
    <property type="entry name" value="Sm"/>
</dbReference>
<dbReference type="GO" id="GO:0005737">
    <property type="term" value="C:cytoplasm"/>
    <property type="evidence" value="ECO:0007669"/>
    <property type="project" value="UniProtKB-SubCell"/>
</dbReference>
<dbReference type="SUPFAM" id="SSF50182">
    <property type="entry name" value="Sm-like ribonucleoproteins"/>
    <property type="match status" value="2"/>
</dbReference>
<feature type="region of interest" description="Disordered" evidence="11">
    <location>
        <begin position="184"/>
        <end position="220"/>
    </location>
</feature>
<keyword evidence="4" id="KW-0963">Cytoplasm</keyword>
<comment type="similarity">
    <text evidence="3 10">Belongs to the snRNP core protein family.</text>
</comment>
<dbReference type="PANTHER" id="PTHR23338">
    <property type="entry name" value="SMALL NUCLEAR RIBONUCLEOPROTEIN SM"/>
    <property type="match status" value="1"/>
</dbReference>
<evidence type="ECO:0000313" key="13">
    <source>
        <dbReference type="EMBL" id="KRY84549.1"/>
    </source>
</evidence>
<comment type="function">
    <text evidence="10">Plays a role in pre-mRNA splicing as a core component of the spliceosomal U1, U2, U4 and U5 small nuclear ribonucleoproteins (snRNPs), the building blocks of the spliceosome.</text>
</comment>
<dbReference type="Pfam" id="PF01423">
    <property type="entry name" value="LSM"/>
    <property type="match status" value="2"/>
</dbReference>
<evidence type="ECO:0000256" key="3">
    <source>
        <dbReference type="ARBA" id="ARBA00008146"/>
    </source>
</evidence>
<evidence type="ECO:0000256" key="7">
    <source>
        <dbReference type="ARBA" id="ARBA00023187"/>
    </source>
</evidence>
<reference evidence="13 14" key="1">
    <citation type="submission" date="2015-01" db="EMBL/GenBank/DDBJ databases">
        <title>Evolution of Trichinella species and genotypes.</title>
        <authorList>
            <person name="Korhonen P.K."/>
            <person name="Edoardo P."/>
            <person name="Giuseppe L.R."/>
            <person name="Gasser R.B."/>
        </authorList>
    </citation>
    <scope>NUCLEOTIDE SEQUENCE [LARGE SCALE GENOMIC DNA]</scope>
    <source>
        <strain evidence="13">ISS470</strain>
    </source>
</reference>
<keyword evidence="7 10" id="KW-0508">mRNA splicing</keyword>
<evidence type="ECO:0000256" key="10">
    <source>
        <dbReference type="RuleBase" id="RU365054"/>
    </source>
</evidence>
<keyword evidence="9 10" id="KW-0687">Ribonucleoprotein</keyword>
<evidence type="ECO:0000256" key="6">
    <source>
        <dbReference type="ARBA" id="ARBA00022728"/>
    </source>
</evidence>